<reference evidence="1 2" key="1">
    <citation type="submission" date="2020-10" db="EMBL/GenBank/DDBJ databases">
        <title>complete genome sequencing of Lysobacter sp. H21R20.</title>
        <authorList>
            <person name="Bae J.-W."/>
            <person name="Lee S.-Y."/>
        </authorList>
    </citation>
    <scope>NUCLEOTIDE SEQUENCE [LARGE SCALE GENOMIC DNA]</scope>
    <source>
        <strain evidence="1 2">H21R20</strain>
    </source>
</reference>
<dbReference type="Proteomes" id="UP000594059">
    <property type="component" value="Chromosome"/>
</dbReference>
<evidence type="ECO:0000313" key="2">
    <source>
        <dbReference type="Proteomes" id="UP000594059"/>
    </source>
</evidence>
<gene>
    <name evidence="1" type="ORF">INQ41_03655</name>
</gene>
<keyword evidence="2" id="KW-1185">Reference proteome</keyword>
<dbReference type="AlphaFoldDB" id="A0A7S6UH07"/>
<dbReference type="RefSeq" id="WP_193986299.1">
    <property type="nucleotide sequence ID" value="NZ_CP063656.1"/>
</dbReference>
<evidence type="ECO:0000313" key="1">
    <source>
        <dbReference type="EMBL" id="QOW20143.1"/>
    </source>
</evidence>
<sequence>MTTQSFRFNPQFFQSRMRAAFEPRTPRNGVLRFLMRALGLGVLVALVVLGAVVGVTLLAVGQCIACCAGAVLRSSAPARAPIRT</sequence>
<name>A0A7S6UH07_9GAMM</name>
<dbReference type="KEGG" id="lcic:INQ41_03655"/>
<dbReference type="EMBL" id="CP063656">
    <property type="protein sequence ID" value="QOW20143.1"/>
    <property type="molecule type" value="Genomic_DNA"/>
</dbReference>
<accession>A0A7S6UH07</accession>
<organism evidence="1 2">
    <name type="scientific">Novilysobacter ciconiae</name>
    <dbReference type="NCBI Taxonomy" id="2781022"/>
    <lineage>
        <taxon>Bacteria</taxon>
        <taxon>Pseudomonadati</taxon>
        <taxon>Pseudomonadota</taxon>
        <taxon>Gammaproteobacteria</taxon>
        <taxon>Lysobacterales</taxon>
        <taxon>Lysobacteraceae</taxon>
        <taxon>Novilysobacter</taxon>
    </lineage>
</organism>
<proteinExistence type="predicted"/>
<protein>
    <submittedName>
        <fullName evidence="1">Uncharacterized protein</fullName>
    </submittedName>
</protein>